<reference evidence="7" key="4">
    <citation type="submission" date="2021-02" db="EMBL/GenBank/DDBJ databases">
        <title>Co-localization of colistin and carbapenem -resistance genes on a novel transferable IncHI2 plasmid in Escherichia coli from chicken-origin.</title>
        <authorList>
            <person name="Hoffmann M."/>
            <person name="Balkey M."/>
            <person name="Ronco T."/>
            <person name="Hendriksen R.S."/>
        </authorList>
    </citation>
    <scope>NUCLEOTIDE SEQUENCE</scope>
    <source>
        <strain evidence="7">CFSAN083829</strain>
    </source>
</reference>
<evidence type="ECO:0000313" key="9">
    <source>
        <dbReference type="Proteomes" id="UP000236598"/>
    </source>
</evidence>
<dbReference type="PANTHER" id="PTHR35862:SF1">
    <property type="entry name" value="FELS-2 PROPHAGE PROTEIN"/>
    <property type="match status" value="1"/>
</dbReference>
<dbReference type="InterPro" id="IPR058531">
    <property type="entry name" value="Baseplate_J_M"/>
</dbReference>
<dbReference type="Proteomes" id="UP000534496">
    <property type="component" value="Unassembled WGS sequence"/>
</dbReference>
<dbReference type="Proteomes" id="UP000272336">
    <property type="component" value="Unassembled WGS sequence"/>
</dbReference>
<evidence type="ECO:0000313" key="5">
    <source>
        <dbReference type="EMBL" id="OOK22375.1"/>
    </source>
</evidence>
<evidence type="ECO:0000313" key="3">
    <source>
        <dbReference type="EMBL" id="EFH3671963.1"/>
    </source>
</evidence>
<dbReference type="EMBL" id="PPHQ01000001">
    <property type="protein sequence ID" value="PNY69659.1"/>
    <property type="molecule type" value="Genomic_DNA"/>
</dbReference>
<sequence length="298" mass="32029">MPSVDLSQLPEPAIIAQPDFESILADIKTMMVSSFPEEYRAAVTRALTLESEPLNIISQAMAFREMLLRQRINEAARACMLSHSRGSDLDNLAANNNTRRLVIHPATDTTEAVMESDTSLRLRAQSAWDGLSVAGPSGAYEYFARSASGLVRDARAISPSPATVTVSILSADGDGTAGEALLNTVRTALNAENVRPVADRLTVQSATIVNWVMEAKLYFYPGPESEPMLAAADAAFRAWLADQGRIGQDVALSAITAALHVHGVQRVEVIKPTQNITISDTQAARCTTFSISEGGRNE</sequence>
<evidence type="ECO:0000313" key="6">
    <source>
        <dbReference type="EMBL" id="PNY69659.1"/>
    </source>
</evidence>
<dbReference type="RefSeq" id="WP_029490450.1">
    <property type="nucleotide sequence ID" value="NZ_BFIP01000112.1"/>
</dbReference>
<evidence type="ECO:0000313" key="7">
    <source>
        <dbReference type="EMBL" id="QRZ99118.1"/>
    </source>
</evidence>
<dbReference type="Pfam" id="PF26078">
    <property type="entry name" value="Baseplate_J_M"/>
    <property type="match status" value="1"/>
</dbReference>
<evidence type="ECO:0000313" key="8">
    <source>
        <dbReference type="Proteomes" id="UP000188855"/>
    </source>
</evidence>
<dbReference type="EMBL" id="CP070393">
    <property type="protein sequence ID" value="QRZ99118.1"/>
    <property type="molecule type" value="Genomic_DNA"/>
</dbReference>
<feature type="domain" description="Baseplate J-like central" evidence="1">
    <location>
        <begin position="133"/>
        <end position="204"/>
    </location>
</feature>
<dbReference type="PANTHER" id="PTHR35862">
    <property type="entry name" value="FELS-2 PROPHAGE PROTEIN"/>
    <property type="match status" value="1"/>
</dbReference>
<dbReference type="EMBL" id="RNLZ01000011">
    <property type="protein sequence ID" value="MGE13593.1"/>
    <property type="molecule type" value="Genomic_DNA"/>
</dbReference>
<dbReference type="Pfam" id="PF26079">
    <property type="entry name" value="Baseplate_J_C"/>
    <property type="match status" value="1"/>
</dbReference>
<dbReference type="AlphaFoldDB" id="A0A0D8WAJ0"/>
<evidence type="ECO:0000313" key="4">
    <source>
        <dbReference type="EMBL" id="MGE13593.1"/>
    </source>
</evidence>
<dbReference type="Proteomes" id="UP000663166">
    <property type="component" value="Chromosome"/>
</dbReference>
<proteinExistence type="predicted"/>
<reference evidence="5 8" key="1">
    <citation type="submission" date="2016-10" db="EMBL/GenBank/DDBJ databases">
        <title>Whole genome sequences of antibiotic resistant commensal Escherichia coli from healthy Australian adults.</title>
        <authorList>
            <person name="Moran R.A."/>
            <person name="Anantham S."/>
            <person name="Nigro S.J."/>
            <person name="Holt K.E."/>
            <person name="Hall R.M."/>
        </authorList>
    </citation>
    <scope>NUCLEOTIDE SEQUENCE [LARGE SCALE GENOMIC DNA]</scope>
    <source>
        <strain evidence="5 8">2.3-R4</strain>
    </source>
</reference>
<dbReference type="PIRSF" id="PIRSF020481">
    <property type="entry name" value="BAP"/>
    <property type="match status" value="1"/>
</dbReference>
<gene>
    <name evidence="5" type="ORF">BMT91_26030</name>
    <name evidence="6" type="ORF">C2M16_00940</name>
    <name evidence="4" type="ORF">D9D43_08305</name>
    <name evidence="3" type="ORF">F9461_01825</name>
    <name evidence="7" type="ORF">JNP96_09230</name>
</gene>
<dbReference type="EMBL" id="AASVQO010000001">
    <property type="protein sequence ID" value="EFH3671963.1"/>
    <property type="molecule type" value="Genomic_DNA"/>
</dbReference>
<dbReference type="EMBL" id="MPAF01000123">
    <property type="protein sequence ID" value="OOK22375.1"/>
    <property type="molecule type" value="Genomic_DNA"/>
</dbReference>
<evidence type="ECO:0000313" key="11">
    <source>
        <dbReference type="Proteomes" id="UP000534496"/>
    </source>
</evidence>
<dbReference type="Proteomes" id="UP000236598">
    <property type="component" value="Unassembled WGS sequence"/>
</dbReference>
<accession>A0A0D8WAJ0</accession>
<evidence type="ECO:0000259" key="2">
    <source>
        <dbReference type="Pfam" id="PF26079"/>
    </source>
</evidence>
<organism evidence="6 9">
    <name type="scientific">Escherichia coli</name>
    <dbReference type="NCBI Taxonomy" id="562"/>
    <lineage>
        <taxon>Bacteria</taxon>
        <taxon>Pseudomonadati</taxon>
        <taxon>Pseudomonadota</taxon>
        <taxon>Gammaproteobacteria</taxon>
        <taxon>Enterobacterales</taxon>
        <taxon>Enterobacteriaceae</taxon>
        <taxon>Escherichia</taxon>
    </lineage>
</organism>
<reference evidence="6 9" key="2">
    <citation type="submission" date="2018-01" db="EMBL/GenBank/DDBJ databases">
        <title>Draft Genomic Sequencing Of Potential Extraintestinal Pathogenic Escherichia coli B8S18 Isolated From Retail Chicken Skin.</title>
        <authorList>
            <person name="Xu A."/>
            <person name="Tilman S."/>
            <person name="Wisser-Parker K."/>
            <person name="Sheen S."/>
            <person name="Sommers C."/>
        </authorList>
    </citation>
    <scope>NUCLEOTIDE SEQUENCE [LARGE SCALE GENOMIC DNA]</scope>
    <source>
        <strain evidence="6 9">B8S18Com</strain>
    </source>
</reference>
<reference evidence="4 10" key="3">
    <citation type="submission" date="2018-10" db="EMBL/GenBank/DDBJ databases">
        <authorList>
            <consortium name="NARMS: The National Antimicrobial Resistance Monitoring System"/>
        </authorList>
    </citation>
    <scope>NUCLEOTIDE SEQUENCE [LARGE SCALE GENOMIC DNA]</scope>
    <source>
        <strain evidence="4 10">CVM N17EC0060</strain>
        <strain evidence="3 11">CVM N19EC0189</strain>
    </source>
</reference>
<evidence type="ECO:0000313" key="10">
    <source>
        <dbReference type="Proteomes" id="UP000272336"/>
    </source>
</evidence>
<dbReference type="InterPro" id="IPR014507">
    <property type="entry name" value="Baseplate_assembly_J_pred"/>
</dbReference>
<name>A0A0D8WAJ0_ECOLX</name>
<protein>
    <submittedName>
        <fullName evidence="7">Baseplate J/gp47 family protein</fullName>
    </submittedName>
    <submittedName>
        <fullName evidence="6">Baseplate assembly protein</fullName>
    </submittedName>
</protein>
<dbReference type="InterPro" id="IPR058530">
    <property type="entry name" value="Baseplate_J-like_C"/>
</dbReference>
<evidence type="ECO:0000259" key="1">
    <source>
        <dbReference type="Pfam" id="PF26078"/>
    </source>
</evidence>
<feature type="domain" description="Baseplate J-like C-terminal" evidence="2">
    <location>
        <begin position="215"/>
        <end position="291"/>
    </location>
</feature>
<dbReference type="InterPro" id="IPR052726">
    <property type="entry name" value="Phage_Baseplate_Hub"/>
</dbReference>
<dbReference type="Proteomes" id="UP000188855">
    <property type="component" value="Unassembled WGS sequence"/>
</dbReference>